<dbReference type="KEGG" id="lak:106156391"/>
<evidence type="ECO:0000256" key="5">
    <source>
        <dbReference type="SAM" id="MobiDB-lite"/>
    </source>
</evidence>
<dbReference type="Gene3D" id="1.20.140.150">
    <property type="match status" value="1"/>
</dbReference>
<feature type="transmembrane region" description="Helical" evidence="6">
    <location>
        <begin position="187"/>
        <end position="211"/>
    </location>
</feature>
<feature type="transmembrane region" description="Helical" evidence="6">
    <location>
        <begin position="12"/>
        <end position="34"/>
    </location>
</feature>
<keyword evidence="2 6" id="KW-0812">Transmembrane</keyword>
<keyword evidence="7" id="KW-1185">Reference proteome</keyword>
<name>A0A2R2MM89_LINAN</name>
<comment type="subcellular location">
    <subcellularLocation>
        <location evidence="1">Membrane</location>
        <topology evidence="1">Multi-pass membrane protein</topology>
    </subcellularLocation>
</comment>
<accession>A0A2R2MM89</accession>
<reference evidence="8" key="1">
    <citation type="submission" date="2025-08" db="UniProtKB">
        <authorList>
            <consortium name="RefSeq"/>
        </authorList>
    </citation>
    <scope>IDENTIFICATION</scope>
    <source>
        <tissue evidence="8">Gonads</tissue>
    </source>
</reference>
<protein>
    <submittedName>
        <fullName evidence="8">Voltage-dependent calcium channel gamma-5 subunit-like</fullName>
    </submittedName>
</protein>
<keyword evidence="3 6" id="KW-1133">Transmembrane helix</keyword>
<keyword evidence="4 6" id="KW-0472">Membrane</keyword>
<dbReference type="RefSeq" id="XP_023931325.1">
    <property type="nucleotide sequence ID" value="XM_024075557.1"/>
</dbReference>
<feature type="transmembrane region" description="Helical" evidence="6">
    <location>
        <begin position="239"/>
        <end position="263"/>
    </location>
</feature>
<dbReference type="PANTHER" id="PTHR12107">
    <property type="entry name" value="VOLTAGE-DEPENDENT CALCIUM CHANNEL GAMMA SUBUNIT"/>
    <property type="match status" value="1"/>
</dbReference>
<dbReference type="AlphaFoldDB" id="A0A2R2MM89"/>
<gene>
    <name evidence="8" type="primary">LOC106156391</name>
</gene>
<dbReference type="GeneID" id="106156391"/>
<dbReference type="GO" id="GO:0098970">
    <property type="term" value="P:postsynaptic neurotransmitter receptor diffusion trapping"/>
    <property type="evidence" value="ECO:0007669"/>
    <property type="project" value="TreeGrafter"/>
</dbReference>
<feature type="compositionally biased region" description="Polar residues" evidence="5">
    <location>
        <begin position="290"/>
        <end position="314"/>
    </location>
</feature>
<dbReference type="Proteomes" id="UP000085678">
    <property type="component" value="Unplaced"/>
</dbReference>
<dbReference type="PANTHER" id="PTHR12107:SF0">
    <property type="entry name" value="STARGAZIN (MAMMALIAN CALCIUM CHANNEL) HOMOLOG"/>
    <property type="match status" value="1"/>
</dbReference>
<dbReference type="GO" id="GO:0099590">
    <property type="term" value="P:neurotransmitter receptor internalization"/>
    <property type="evidence" value="ECO:0007669"/>
    <property type="project" value="TreeGrafter"/>
</dbReference>
<dbReference type="OrthoDB" id="5917530at2759"/>
<dbReference type="GO" id="GO:0032281">
    <property type="term" value="C:AMPA glutamate receptor complex"/>
    <property type="evidence" value="ECO:0007669"/>
    <property type="project" value="TreeGrafter"/>
</dbReference>
<organism evidence="7 8">
    <name type="scientific">Lingula anatina</name>
    <name type="common">Brachiopod</name>
    <name type="synonym">Lingula unguis</name>
    <dbReference type="NCBI Taxonomy" id="7574"/>
    <lineage>
        <taxon>Eukaryota</taxon>
        <taxon>Metazoa</taxon>
        <taxon>Spiralia</taxon>
        <taxon>Lophotrochozoa</taxon>
        <taxon>Brachiopoda</taxon>
        <taxon>Linguliformea</taxon>
        <taxon>Lingulata</taxon>
        <taxon>Lingulida</taxon>
        <taxon>Linguloidea</taxon>
        <taxon>Lingulidae</taxon>
        <taxon>Lingula</taxon>
    </lineage>
</organism>
<feature type="transmembrane region" description="Helical" evidence="6">
    <location>
        <begin position="157"/>
        <end position="180"/>
    </location>
</feature>
<dbReference type="InParanoid" id="A0A2R2MM89"/>
<evidence type="ECO:0000256" key="1">
    <source>
        <dbReference type="ARBA" id="ARBA00004141"/>
    </source>
</evidence>
<evidence type="ECO:0000256" key="2">
    <source>
        <dbReference type="ARBA" id="ARBA00022692"/>
    </source>
</evidence>
<evidence type="ECO:0000256" key="3">
    <source>
        <dbReference type="ARBA" id="ARBA00022989"/>
    </source>
</evidence>
<evidence type="ECO:0000256" key="6">
    <source>
        <dbReference type="SAM" id="Phobius"/>
    </source>
</evidence>
<dbReference type="InterPro" id="IPR004031">
    <property type="entry name" value="PMP22/EMP/MP20/Claudin"/>
</dbReference>
<evidence type="ECO:0000256" key="4">
    <source>
        <dbReference type="ARBA" id="ARBA00023136"/>
    </source>
</evidence>
<evidence type="ECO:0000313" key="8">
    <source>
        <dbReference type="RefSeq" id="XP_023931325.1"/>
    </source>
</evidence>
<evidence type="ECO:0000313" key="7">
    <source>
        <dbReference type="Proteomes" id="UP000085678"/>
    </source>
</evidence>
<dbReference type="STRING" id="7574.A0A2R2MM89"/>
<dbReference type="GO" id="GO:0005245">
    <property type="term" value="F:voltage-gated calcium channel activity"/>
    <property type="evidence" value="ECO:0007669"/>
    <property type="project" value="TreeGrafter"/>
</dbReference>
<dbReference type="GO" id="GO:0019226">
    <property type="term" value="P:transmission of nerve impulse"/>
    <property type="evidence" value="ECO:0007669"/>
    <property type="project" value="TreeGrafter"/>
</dbReference>
<dbReference type="GO" id="GO:0051968">
    <property type="term" value="P:positive regulation of synaptic transmission, glutamatergic"/>
    <property type="evidence" value="ECO:0007669"/>
    <property type="project" value="TreeGrafter"/>
</dbReference>
<proteinExistence type="predicted"/>
<dbReference type="GO" id="GO:0098839">
    <property type="term" value="C:postsynaptic density membrane"/>
    <property type="evidence" value="ECO:0007669"/>
    <property type="project" value="TreeGrafter"/>
</dbReference>
<dbReference type="InterPro" id="IPR051072">
    <property type="entry name" value="CACNG_subunit"/>
</dbReference>
<sequence length="314" mass="34771">MKCNERAMTLLALVFGTVATTGLFLALTTTYWLYTTERPEQLSSSAAKEKKNTTREEGNVTYAHLGLWRVCLYSKQDPDRPSECASIDYLSKDPPQLLGPERKKLPSEITLALANPDRPSECASIDYLSKDPPQLLGPERKKLPSEITLALAKGTGIAAPLCTSGLVLLLIGIVISAIGIVKRDFKILIGSVFHILAGLCLASAVIIYISAINDEVAHRPQPQPDENPENFQFIYTYGWSFYFAGFSFIFTELDAIISILLYLKRYKHLDDKIQMVPGLYRKIEKHNKGGHTNQSCDTSVEANTSTRGSPTLIL</sequence>
<dbReference type="GO" id="GO:0098943">
    <property type="term" value="P:neurotransmitter receptor transport, postsynaptic endosome to lysosome"/>
    <property type="evidence" value="ECO:0007669"/>
    <property type="project" value="TreeGrafter"/>
</dbReference>
<dbReference type="OMA" id="LELQIMS"/>
<feature type="region of interest" description="Disordered" evidence="5">
    <location>
        <begin position="288"/>
        <end position="314"/>
    </location>
</feature>
<dbReference type="GO" id="GO:0016247">
    <property type="term" value="F:channel regulator activity"/>
    <property type="evidence" value="ECO:0007669"/>
    <property type="project" value="TreeGrafter"/>
</dbReference>
<dbReference type="Pfam" id="PF13903">
    <property type="entry name" value="Claudin_2"/>
    <property type="match status" value="1"/>
</dbReference>